<evidence type="ECO:0000313" key="4">
    <source>
        <dbReference type="Proteomes" id="UP000051223"/>
    </source>
</evidence>
<comment type="caution">
    <text evidence="3">The sequence shown here is derived from an EMBL/GenBank/DDBJ whole genome shotgun (WGS) entry which is preliminary data.</text>
</comment>
<protein>
    <submittedName>
        <fullName evidence="3">Uncharacterized protein</fullName>
    </submittedName>
</protein>
<dbReference type="Proteomes" id="UP000051223">
    <property type="component" value="Unassembled WGS sequence"/>
</dbReference>
<reference evidence="3 4" key="1">
    <citation type="journal article" date="2015" name="Genome Announc.">
        <title>Expanding the biotechnology potential of lactobacilli through comparative genomics of 213 strains and associated genera.</title>
        <authorList>
            <person name="Sun Z."/>
            <person name="Harris H.M."/>
            <person name="McCann A."/>
            <person name="Guo C."/>
            <person name="Argimon S."/>
            <person name="Zhang W."/>
            <person name="Yang X."/>
            <person name="Jeffery I.B."/>
            <person name="Cooney J.C."/>
            <person name="Kagawa T.F."/>
            <person name="Liu W."/>
            <person name="Song Y."/>
            <person name="Salvetti E."/>
            <person name="Wrobel A."/>
            <person name="Rasinkangas P."/>
            <person name="Parkhill J."/>
            <person name="Rea M.C."/>
            <person name="O'Sullivan O."/>
            <person name="Ritari J."/>
            <person name="Douillard F.P."/>
            <person name="Paul Ross R."/>
            <person name="Yang R."/>
            <person name="Briner A.E."/>
            <person name="Felis G.E."/>
            <person name="de Vos W.M."/>
            <person name="Barrangou R."/>
            <person name="Klaenhammer T.R."/>
            <person name="Caufield P.W."/>
            <person name="Cui Y."/>
            <person name="Zhang H."/>
            <person name="O'Toole P.W."/>
        </authorList>
    </citation>
    <scope>NUCLEOTIDE SEQUENCE [LARGE SCALE GENOMIC DNA]</scope>
    <source>
        <strain evidence="3 4">DSM 5661</strain>
    </source>
</reference>
<dbReference type="AlphaFoldDB" id="A0A0R1YCM3"/>
<dbReference type="EMBL" id="AZGI01000081">
    <property type="protein sequence ID" value="KRM37481.1"/>
    <property type="molecule type" value="Genomic_DNA"/>
</dbReference>
<accession>A0A0R1YCM3</accession>
<gene>
    <name evidence="3" type="ORF">FC39_GL000130</name>
</gene>
<organism evidence="3 4">
    <name type="scientific">Lactobacillus hamsteri DSM 5661 = JCM 6256</name>
    <dbReference type="NCBI Taxonomy" id="1423754"/>
    <lineage>
        <taxon>Bacteria</taxon>
        <taxon>Bacillati</taxon>
        <taxon>Bacillota</taxon>
        <taxon>Bacilli</taxon>
        <taxon>Lactobacillales</taxon>
        <taxon>Lactobacillaceae</taxon>
        <taxon>Lactobacillus</taxon>
    </lineage>
</organism>
<evidence type="ECO:0000256" key="1">
    <source>
        <dbReference type="SAM" id="MobiDB-lite"/>
    </source>
</evidence>
<dbReference type="STRING" id="1423754.FC39_GL000130"/>
<feature type="signal peptide" evidence="2">
    <location>
        <begin position="1"/>
        <end position="20"/>
    </location>
</feature>
<feature type="region of interest" description="Disordered" evidence="1">
    <location>
        <begin position="25"/>
        <end position="66"/>
    </location>
</feature>
<keyword evidence="4" id="KW-1185">Reference proteome</keyword>
<sequence>MSKKKILFTIGSIVAGLAAAAVTKKAMDNQPVDTDEENEDRGVSPVRIYEDEKPVEEEKVDEVPDLKADAINRPYKPVEY</sequence>
<dbReference type="PATRIC" id="fig|1423754.3.peg.139"/>
<proteinExistence type="predicted"/>
<name>A0A0R1YCM3_9LACO</name>
<evidence type="ECO:0000313" key="3">
    <source>
        <dbReference type="EMBL" id="KRM37481.1"/>
    </source>
</evidence>
<dbReference type="RefSeq" id="WP_025081160.1">
    <property type="nucleotide sequence ID" value="NZ_AZGI01000081.1"/>
</dbReference>
<feature type="chain" id="PRO_5038858836" evidence="2">
    <location>
        <begin position="21"/>
        <end position="80"/>
    </location>
</feature>
<evidence type="ECO:0000256" key="2">
    <source>
        <dbReference type="SAM" id="SignalP"/>
    </source>
</evidence>
<keyword evidence="2" id="KW-0732">Signal</keyword>